<accession>A0A438F2F1</accession>
<proteinExistence type="predicted"/>
<comment type="caution">
    <text evidence="1">The sequence shown here is derived from an EMBL/GenBank/DDBJ whole genome shotgun (WGS) entry which is preliminary data.</text>
</comment>
<dbReference type="EMBL" id="QGNW01001132">
    <property type="protein sequence ID" value="RVW54177.1"/>
    <property type="molecule type" value="Genomic_DNA"/>
</dbReference>
<evidence type="ECO:0008006" key="3">
    <source>
        <dbReference type="Google" id="ProtNLM"/>
    </source>
</evidence>
<name>A0A438F2F1_VITVI</name>
<evidence type="ECO:0000313" key="2">
    <source>
        <dbReference type="Proteomes" id="UP000288805"/>
    </source>
</evidence>
<dbReference type="AlphaFoldDB" id="A0A438F2F1"/>
<dbReference type="Proteomes" id="UP000288805">
    <property type="component" value="Unassembled WGS sequence"/>
</dbReference>
<protein>
    <recommendedName>
        <fullName evidence="3">Reverse transcriptase domain-containing protein</fullName>
    </recommendedName>
</protein>
<gene>
    <name evidence="1" type="ORF">CK203_090536</name>
</gene>
<evidence type="ECO:0000313" key="1">
    <source>
        <dbReference type="EMBL" id="RVW54177.1"/>
    </source>
</evidence>
<reference evidence="1 2" key="1">
    <citation type="journal article" date="2018" name="PLoS Genet.">
        <title>Population sequencing reveals clonal diversity and ancestral inbreeding in the grapevine cultivar Chardonnay.</title>
        <authorList>
            <person name="Roach M.J."/>
            <person name="Johnson D.L."/>
            <person name="Bohlmann J."/>
            <person name="van Vuuren H.J."/>
            <person name="Jones S.J."/>
            <person name="Pretorius I.S."/>
            <person name="Schmidt S.A."/>
            <person name="Borneman A.R."/>
        </authorList>
    </citation>
    <scope>NUCLEOTIDE SEQUENCE [LARGE SCALE GENOMIC DNA]</scope>
    <source>
        <strain evidence="2">cv. Chardonnay</strain>
        <tissue evidence="1">Leaf</tissue>
    </source>
</reference>
<sequence length="41" mass="4431">MDVCALEVPFTEDEVFDALLGCSGDKAPGLDGFSMAFWQFA</sequence>
<organism evidence="1 2">
    <name type="scientific">Vitis vinifera</name>
    <name type="common">Grape</name>
    <dbReference type="NCBI Taxonomy" id="29760"/>
    <lineage>
        <taxon>Eukaryota</taxon>
        <taxon>Viridiplantae</taxon>
        <taxon>Streptophyta</taxon>
        <taxon>Embryophyta</taxon>
        <taxon>Tracheophyta</taxon>
        <taxon>Spermatophyta</taxon>
        <taxon>Magnoliopsida</taxon>
        <taxon>eudicotyledons</taxon>
        <taxon>Gunneridae</taxon>
        <taxon>Pentapetalae</taxon>
        <taxon>rosids</taxon>
        <taxon>Vitales</taxon>
        <taxon>Vitaceae</taxon>
        <taxon>Viteae</taxon>
        <taxon>Vitis</taxon>
    </lineage>
</organism>